<evidence type="ECO:0000313" key="3">
    <source>
        <dbReference type="Proteomes" id="UP000294650"/>
    </source>
</evidence>
<proteinExistence type="predicted"/>
<keyword evidence="1" id="KW-0812">Transmembrane</keyword>
<sequence length="69" mass="7956">MKRSKVKDPGIILTIVLAVYAALVFIWWPADVYLGGISLVGWLMFIGLFFWVLIGVIYVIWIEKLDQQQ</sequence>
<dbReference type="RefSeq" id="WP_132372687.1">
    <property type="nucleotide sequence ID" value="NZ_SMAN01000022.1"/>
</dbReference>
<keyword evidence="1" id="KW-1133">Transmembrane helix</keyword>
<comment type="caution">
    <text evidence="2">The sequence shown here is derived from an EMBL/GenBank/DDBJ whole genome shotgun (WGS) entry which is preliminary data.</text>
</comment>
<feature type="transmembrane region" description="Helical" evidence="1">
    <location>
        <begin position="12"/>
        <end position="30"/>
    </location>
</feature>
<name>A0A4R3MT38_9BACI</name>
<reference evidence="2 3" key="1">
    <citation type="submission" date="2019-03" db="EMBL/GenBank/DDBJ databases">
        <title>Genomic Encyclopedia of Type Strains, Phase IV (KMG-IV): sequencing the most valuable type-strain genomes for metagenomic binning, comparative biology and taxonomic classification.</title>
        <authorList>
            <person name="Goeker M."/>
        </authorList>
    </citation>
    <scope>NUCLEOTIDE SEQUENCE [LARGE SCALE GENOMIC DNA]</scope>
    <source>
        <strain evidence="2 3">DSM 25894</strain>
    </source>
</reference>
<evidence type="ECO:0000313" key="2">
    <source>
        <dbReference type="EMBL" id="TCT18251.1"/>
    </source>
</evidence>
<dbReference type="EMBL" id="SMAN01000022">
    <property type="protein sequence ID" value="TCT18251.1"/>
    <property type="molecule type" value="Genomic_DNA"/>
</dbReference>
<keyword evidence="1" id="KW-0472">Membrane</keyword>
<feature type="transmembrane region" description="Helical" evidence="1">
    <location>
        <begin position="42"/>
        <end position="61"/>
    </location>
</feature>
<gene>
    <name evidence="2" type="ORF">EDD68_12214</name>
</gene>
<dbReference type="Proteomes" id="UP000294650">
    <property type="component" value="Unassembled WGS sequence"/>
</dbReference>
<evidence type="ECO:0000256" key="1">
    <source>
        <dbReference type="SAM" id="Phobius"/>
    </source>
</evidence>
<organism evidence="2 3">
    <name type="scientific">Melghiribacillus thermohalophilus</name>
    <dbReference type="NCBI Taxonomy" id="1324956"/>
    <lineage>
        <taxon>Bacteria</taxon>
        <taxon>Bacillati</taxon>
        <taxon>Bacillota</taxon>
        <taxon>Bacilli</taxon>
        <taxon>Bacillales</taxon>
        <taxon>Bacillaceae</taxon>
        <taxon>Melghiribacillus</taxon>
    </lineage>
</organism>
<dbReference type="OrthoDB" id="2970391at2"/>
<protein>
    <submittedName>
        <fullName evidence="2">Uncharacterized protein</fullName>
    </submittedName>
</protein>
<dbReference type="AlphaFoldDB" id="A0A4R3MT38"/>
<accession>A0A4R3MT38</accession>
<keyword evidence="3" id="KW-1185">Reference proteome</keyword>